<dbReference type="GO" id="GO:0016020">
    <property type="term" value="C:membrane"/>
    <property type="evidence" value="ECO:0007669"/>
    <property type="project" value="UniProtKB-SubCell"/>
</dbReference>
<evidence type="ECO:0000256" key="5">
    <source>
        <dbReference type="SAM" id="Phobius"/>
    </source>
</evidence>
<keyword evidence="6" id="KW-0489">Methyltransferase</keyword>
<feature type="transmembrane region" description="Helical" evidence="5">
    <location>
        <begin position="103"/>
        <end position="120"/>
    </location>
</feature>
<keyword evidence="3 5" id="KW-1133">Transmembrane helix</keyword>
<keyword evidence="7" id="KW-1185">Reference proteome</keyword>
<dbReference type="RefSeq" id="WP_179487837.1">
    <property type="nucleotide sequence ID" value="NZ_JACCCW010000001.1"/>
</dbReference>
<dbReference type="Proteomes" id="UP000589520">
    <property type="component" value="Unassembled WGS sequence"/>
</dbReference>
<dbReference type="InterPro" id="IPR052527">
    <property type="entry name" value="Metal_cation-efflux_comp"/>
</dbReference>
<evidence type="ECO:0000256" key="4">
    <source>
        <dbReference type="ARBA" id="ARBA00023136"/>
    </source>
</evidence>
<dbReference type="AlphaFoldDB" id="A0A7Y9PEY4"/>
<evidence type="ECO:0000313" key="6">
    <source>
        <dbReference type="EMBL" id="NYF78434.1"/>
    </source>
</evidence>
<dbReference type="Gene3D" id="1.20.120.1630">
    <property type="match status" value="1"/>
</dbReference>
<dbReference type="PANTHER" id="PTHR43847">
    <property type="entry name" value="BLL3993 PROTEIN"/>
    <property type="match status" value="1"/>
</dbReference>
<dbReference type="EMBL" id="JACCCW010000001">
    <property type="protein sequence ID" value="NYF78434.1"/>
    <property type="molecule type" value="Genomic_DNA"/>
</dbReference>
<accession>A0A7Y9PEY4</accession>
<comment type="caution">
    <text evidence="6">The sequence shown here is derived from an EMBL/GenBank/DDBJ whole genome shotgun (WGS) entry which is preliminary data.</text>
</comment>
<gene>
    <name evidence="6" type="ORF">HDF17_000721</name>
</gene>
<reference evidence="6 7" key="1">
    <citation type="submission" date="2020-07" db="EMBL/GenBank/DDBJ databases">
        <title>Genomic Encyclopedia of Type Strains, Phase IV (KMG-V): Genome sequencing to study the core and pangenomes of soil and plant-associated prokaryotes.</title>
        <authorList>
            <person name="Whitman W."/>
        </authorList>
    </citation>
    <scope>NUCLEOTIDE SEQUENCE [LARGE SCALE GENOMIC DNA]</scope>
    <source>
        <strain evidence="6 7">X4EP2</strain>
    </source>
</reference>
<keyword evidence="6" id="KW-0808">Transferase</keyword>
<feature type="transmembrane region" description="Helical" evidence="5">
    <location>
        <begin position="71"/>
        <end position="91"/>
    </location>
</feature>
<dbReference type="PANTHER" id="PTHR43847:SF1">
    <property type="entry name" value="BLL3993 PROTEIN"/>
    <property type="match status" value="1"/>
</dbReference>
<keyword evidence="2 5" id="KW-0812">Transmembrane</keyword>
<dbReference type="GO" id="GO:0004671">
    <property type="term" value="F:protein C-terminal S-isoprenylcysteine carboxyl O-methyltransferase activity"/>
    <property type="evidence" value="ECO:0007669"/>
    <property type="project" value="InterPro"/>
</dbReference>
<evidence type="ECO:0000256" key="1">
    <source>
        <dbReference type="ARBA" id="ARBA00004141"/>
    </source>
</evidence>
<proteinExistence type="predicted"/>
<comment type="subcellular location">
    <subcellularLocation>
        <location evidence="1">Membrane</location>
        <topology evidence="1">Multi-pass membrane protein</topology>
    </subcellularLocation>
</comment>
<keyword evidence="4 5" id="KW-0472">Membrane</keyword>
<dbReference type="Pfam" id="PF04140">
    <property type="entry name" value="ICMT"/>
    <property type="match status" value="1"/>
</dbReference>
<feature type="transmembrane region" description="Helical" evidence="5">
    <location>
        <begin position="32"/>
        <end position="51"/>
    </location>
</feature>
<evidence type="ECO:0000313" key="7">
    <source>
        <dbReference type="Proteomes" id="UP000589520"/>
    </source>
</evidence>
<dbReference type="GO" id="GO:0032259">
    <property type="term" value="P:methylation"/>
    <property type="evidence" value="ECO:0007669"/>
    <property type="project" value="UniProtKB-KW"/>
</dbReference>
<evidence type="ECO:0000256" key="2">
    <source>
        <dbReference type="ARBA" id="ARBA00022692"/>
    </source>
</evidence>
<organism evidence="6 7">
    <name type="scientific">Granulicella arctica</name>
    <dbReference type="NCBI Taxonomy" id="940613"/>
    <lineage>
        <taxon>Bacteria</taxon>
        <taxon>Pseudomonadati</taxon>
        <taxon>Acidobacteriota</taxon>
        <taxon>Terriglobia</taxon>
        <taxon>Terriglobales</taxon>
        <taxon>Acidobacteriaceae</taxon>
        <taxon>Granulicella</taxon>
    </lineage>
</organism>
<dbReference type="InterPro" id="IPR007269">
    <property type="entry name" value="ICMT_MeTrfase"/>
</dbReference>
<name>A0A7Y9PEY4_9BACT</name>
<sequence length="220" mass="24707">MIVPVGKWCSFDTTSSTARKYMTLPHAFHDHPGFTVVWFATYALCMVPEIILSRRLHSGEDAQKSDRGSKVIVIVAANLAVAIGFVMAIAFPRFSLGATWKTVFAAGIVVWLGGTIFRWYSIRTLGRFFTYDVAVSPGQHVVEDGPYRWLRHPAYLGSLLGEIGFGMTLTNSLAMLLPPICLAAAYIYRIRIEEQSLLKGLGTPYREYMERTWCLIPFLF</sequence>
<protein>
    <submittedName>
        <fullName evidence="6">Protein-S-isoprenylcysteine O-methyltransferase Ste14</fullName>
    </submittedName>
</protein>
<evidence type="ECO:0000256" key="3">
    <source>
        <dbReference type="ARBA" id="ARBA00022989"/>
    </source>
</evidence>